<keyword evidence="1" id="KW-1133">Transmembrane helix</keyword>
<dbReference type="AlphaFoldDB" id="A0A0A3J4N2"/>
<dbReference type="eggNOG" id="COG5662">
    <property type="taxonomic scope" value="Bacteria"/>
</dbReference>
<keyword evidence="1" id="KW-0472">Membrane</keyword>
<name>A0A0A3J4N2_9BACL</name>
<dbReference type="RefSeq" id="WP_036175913.1">
    <property type="nucleotide sequence ID" value="NZ_AVCZ01000015.1"/>
</dbReference>
<dbReference type="Proteomes" id="UP000030595">
    <property type="component" value="Unassembled WGS sequence"/>
</dbReference>
<comment type="caution">
    <text evidence="3">The sequence shown here is derived from an EMBL/GenBank/DDBJ whole genome shotgun (WGS) entry which is preliminary data.</text>
</comment>
<evidence type="ECO:0000259" key="2">
    <source>
        <dbReference type="Pfam" id="PF13490"/>
    </source>
</evidence>
<evidence type="ECO:0000313" key="4">
    <source>
        <dbReference type="Proteomes" id="UP000030595"/>
    </source>
</evidence>
<keyword evidence="4" id="KW-1185">Reference proteome</keyword>
<feature type="domain" description="Putative zinc-finger" evidence="2">
    <location>
        <begin position="7"/>
        <end position="35"/>
    </location>
</feature>
<feature type="transmembrane region" description="Helical" evidence="1">
    <location>
        <begin position="83"/>
        <end position="104"/>
    </location>
</feature>
<evidence type="ECO:0000256" key="1">
    <source>
        <dbReference type="SAM" id="Phobius"/>
    </source>
</evidence>
<dbReference type="EMBL" id="JPVQ01000015">
    <property type="protein sequence ID" value="KGR90660.1"/>
    <property type="molecule type" value="Genomic_DNA"/>
</dbReference>
<keyword evidence="1" id="KW-0812">Transmembrane</keyword>
<proteinExistence type="predicted"/>
<reference evidence="3 4" key="1">
    <citation type="submission" date="2014-02" db="EMBL/GenBank/DDBJ databases">
        <title>Draft genome sequence of Lysinibacillus massiliensis CCUG 49529.</title>
        <authorList>
            <person name="Zhang F."/>
            <person name="Wang G."/>
            <person name="Zhang L."/>
        </authorList>
    </citation>
    <scope>NUCLEOTIDE SEQUENCE [LARGE SCALE GENOMIC DNA]</scope>
    <source>
        <strain evidence="3 4">CCUG 49529</strain>
    </source>
</reference>
<sequence>MHCLSIEDLYDFIEGRLNEDEMAKFDEHIQSCATCSLQLEELLEEESEMFSMFPSVSVDESFTNQVMIQLPATKTVDTKKRDFRAAFATVFVSAALLFLVFLGLQDKTMETVTSSSSVNINVKEVNVTDASIEVILATSGYDGNELFFNESISDNDNQVSLVLPNGERESIGFYADQSKNEITYEFSLFDVPYNEFELLFDFKRIYDVDGHWTFEVPIDRKELLAKTENVTLRSSFEKDGVNVNFIRAQHGPYNTMVKFDTKFTEDMATFVEQQVAQYTAELPLAEKNHFVGYNAQILYKVIDADGQTLNRSNLEDTISIQNDRYAHTETIGTYPRVQEGGYISVIGAKFELPTNVRYALTVDQLPFTFSYKDTEYEIKLLPNGQLEISSDANTTTINQWEITVDNEIAWDTAKLRADDQKQYKTFTMKENINLDSFILYGQTETNLIYFDEAIRVNLY</sequence>
<gene>
    <name evidence="3" type="ORF">CD30_09885</name>
</gene>
<dbReference type="Pfam" id="PF13490">
    <property type="entry name" value="zf-HC2"/>
    <property type="match status" value="1"/>
</dbReference>
<dbReference type="OrthoDB" id="2293641at2"/>
<evidence type="ECO:0000313" key="3">
    <source>
        <dbReference type="EMBL" id="KGR90660.1"/>
    </source>
</evidence>
<protein>
    <recommendedName>
        <fullName evidence="2">Putative zinc-finger domain-containing protein</fullName>
    </recommendedName>
</protein>
<dbReference type="InterPro" id="IPR027383">
    <property type="entry name" value="Znf_put"/>
</dbReference>
<accession>A0A0A3J4N2</accession>
<organism evidence="3 4">
    <name type="scientific">Ureibacillus massiliensis 4400831 = CIP 108448 = CCUG 49529</name>
    <dbReference type="NCBI Taxonomy" id="1211035"/>
    <lineage>
        <taxon>Bacteria</taxon>
        <taxon>Bacillati</taxon>
        <taxon>Bacillota</taxon>
        <taxon>Bacilli</taxon>
        <taxon>Bacillales</taxon>
        <taxon>Caryophanaceae</taxon>
        <taxon>Ureibacillus</taxon>
    </lineage>
</organism>